<proteinExistence type="inferred from homology"/>
<dbReference type="RefSeq" id="WP_119811464.1">
    <property type="nucleotide sequence ID" value="NZ_QYUP01000119.1"/>
</dbReference>
<sequence length="445" mass="47871">MTNIIHRNLRQSPPVAVSASGMIVRDQRCNSYIDASGGAAVSSLGHGHPDILEAMHRQIDINAYAHTAFFTTEVAEELAARLVAGAPEGLTEAYFVSGGSEAMETAMKLARQYFVESGEPQRTKFIARRQSYHGNTLGALAVGGNEWRRRQFAPLLIDVPRVAPCYEYRDRMEGQTQADYTASLLRELEAKIVETGPENVIGFCAEPVVGATGGAIPPTRGYFQGVRALCDKYGVLFIADEVMCGMGRTGTMYSISQDGVAPDIITIGKGLGAGYQPIGGVLAQGRLVDRLRQGSGMFQHGHTYIGHPVAAAAALAVQKVIERDGLLAQVRTRGETFMGMLRNAFGRHPHVGDIRGRGLLLALELVEDRETKQPFAPERKLHAAVKACAMANGLMVYPMGGTIDGQNGDHILLAPPFIASDADLSEIVSRLVESVDGALRQSSPR</sequence>
<evidence type="ECO:0000256" key="6">
    <source>
        <dbReference type="ARBA" id="ARBA00022576"/>
    </source>
</evidence>
<comment type="catalytic activity">
    <reaction evidence="8">
        <text>L-2,4-diaminobutanoate + 2-oxoglutarate = L-aspartate 4-semialdehyde + L-glutamate</text>
        <dbReference type="Rhea" id="RHEA:11160"/>
        <dbReference type="ChEBI" id="CHEBI:16810"/>
        <dbReference type="ChEBI" id="CHEBI:29985"/>
        <dbReference type="ChEBI" id="CHEBI:58761"/>
        <dbReference type="ChEBI" id="CHEBI:537519"/>
        <dbReference type="EC" id="2.6.1.76"/>
    </reaction>
</comment>
<dbReference type="GO" id="GO:0030170">
    <property type="term" value="F:pyridoxal phosphate binding"/>
    <property type="evidence" value="ECO:0007669"/>
    <property type="project" value="InterPro"/>
</dbReference>
<reference evidence="10 11" key="1">
    <citation type="submission" date="2018-09" db="EMBL/GenBank/DDBJ databases">
        <authorList>
            <person name="Zhu H."/>
        </authorList>
    </citation>
    <scope>NUCLEOTIDE SEQUENCE [LARGE SCALE GENOMIC DNA]</scope>
    <source>
        <strain evidence="10 11">K1S02-61</strain>
    </source>
</reference>
<dbReference type="PANTHER" id="PTHR43094">
    <property type="entry name" value="AMINOTRANSFERASE"/>
    <property type="match status" value="1"/>
</dbReference>
<dbReference type="GO" id="GO:0045303">
    <property type="term" value="F:diaminobutyrate-2-oxoglutarate transaminase activity"/>
    <property type="evidence" value="ECO:0007669"/>
    <property type="project" value="UniProtKB-EC"/>
</dbReference>
<evidence type="ECO:0000256" key="3">
    <source>
        <dbReference type="ARBA" id="ARBA00008954"/>
    </source>
</evidence>
<protein>
    <recommendedName>
        <fullName evidence="5">Diaminobutyrate--2-oxoglutarate transaminase</fullName>
        <ecNumber evidence="4">2.6.1.76</ecNumber>
    </recommendedName>
</protein>
<comment type="caution">
    <text evidence="10">The sequence shown here is derived from an EMBL/GenBank/DDBJ whole genome shotgun (WGS) entry which is preliminary data.</text>
</comment>
<dbReference type="InterPro" id="IPR015424">
    <property type="entry name" value="PyrdxlP-dep_Trfase"/>
</dbReference>
<gene>
    <name evidence="10" type="ORF">D3872_14490</name>
</gene>
<dbReference type="Gene3D" id="3.40.640.10">
    <property type="entry name" value="Type I PLP-dependent aspartate aminotransferase-like (Major domain)"/>
    <property type="match status" value="1"/>
</dbReference>
<dbReference type="PROSITE" id="PS00600">
    <property type="entry name" value="AA_TRANSFER_CLASS_3"/>
    <property type="match status" value="1"/>
</dbReference>
<comment type="pathway">
    <text evidence="2">Amine and polyamine biosynthesis; ectoine biosynthesis; L-ectoine from L-aspartate 4-semialdehyde: step 1/3.</text>
</comment>
<dbReference type="InterPro" id="IPR049704">
    <property type="entry name" value="Aminotrans_3_PPA_site"/>
</dbReference>
<evidence type="ECO:0000256" key="4">
    <source>
        <dbReference type="ARBA" id="ARBA00013155"/>
    </source>
</evidence>
<organism evidence="10 11">
    <name type="scientific">Massilia cavernae</name>
    <dbReference type="NCBI Taxonomy" id="2320864"/>
    <lineage>
        <taxon>Bacteria</taxon>
        <taxon>Pseudomonadati</taxon>
        <taxon>Pseudomonadota</taxon>
        <taxon>Betaproteobacteria</taxon>
        <taxon>Burkholderiales</taxon>
        <taxon>Oxalobacteraceae</taxon>
        <taxon>Telluria group</taxon>
        <taxon>Massilia</taxon>
    </lineage>
</organism>
<name>A0A418XSB8_9BURK</name>
<evidence type="ECO:0000256" key="5">
    <source>
        <dbReference type="ARBA" id="ARBA00014798"/>
    </source>
</evidence>
<dbReference type="OrthoDB" id="3398487at2"/>
<evidence type="ECO:0000256" key="9">
    <source>
        <dbReference type="RuleBase" id="RU003560"/>
    </source>
</evidence>
<dbReference type="SUPFAM" id="SSF53383">
    <property type="entry name" value="PLP-dependent transferases"/>
    <property type="match status" value="1"/>
</dbReference>
<dbReference type="Proteomes" id="UP000284006">
    <property type="component" value="Unassembled WGS sequence"/>
</dbReference>
<dbReference type="NCBIfam" id="NF005685">
    <property type="entry name" value="PRK07483.1"/>
    <property type="match status" value="1"/>
</dbReference>
<comment type="cofactor">
    <cofactor evidence="1">
        <name>pyridoxal 5'-phosphate</name>
        <dbReference type="ChEBI" id="CHEBI:597326"/>
    </cofactor>
</comment>
<dbReference type="Pfam" id="PF00202">
    <property type="entry name" value="Aminotran_3"/>
    <property type="match status" value="1"/>
</dbReference>
<evidence type="ECO:0000313" key="11">
    <source>
        <dbReference type="Proteomes" id="UP000284006"/>
    </source>
</evidence>
<dbReference type="CDD" id="cd00610">
    <property type="entry name" value="OAT_like"/>
    <property type="match status" value="1"/>
</dbReference>
<dbReference type="InterPro" id="IPR015421">
    <property type="entry name" value="PyrdxlP-dep_Trfase_major"/>
</dbReference>
<dbReference type="GO" id="GO:0005829">
    <property type="term" value="C:cytosol"/>
    <property type="evidence" value="ECO:0007669"/>
    <property type="project" value="TreeGrafter"/>
</dbReference>
<dbReference type="FunFam" id="3.40.640.10:FF:000004">
    <property type="entry name" value="Acetylornithine aminotransferase"/>
    <property type="match status" value="1"/>
</dbReference>
<keyword evidence="7 9" id="KW-0663">Pyridoxal phosphate</keyword>
<dbReference type="PIRSF" id="PIRSF000521">
    <property type="entry name" value="Transaminase_4ab_Lys_Orn"/>
    <property type="match status" value="1"/>
</dbReference>
<evidence type="ECO:0000256" key="7">
    <source>
        <dbReference type="ARBA" id="ARBA00022898"/>
    </source>
</evidence>
<dbReference type="Gene3D" id="3.90.1150.10">
    <property type="entry name" value="Aspartate Aminotransferase, domain 1"/>
    <property type="match status" value="1"/>
</dbReference>
<dbReference type="EMBL" id="QYUP01000119">
    <property type="protein sequence ID" value="RJG15323.1"/>
    <property type="molecule type" value="Genomic_DNA"/>
</dbReference>
<evidence type="ECO:0000256" key="1">
    <source>
        <dbReference type="ARBA" id="ARBA00001933"/>
    </source>
</evidence>
<dbReference type="InterPro" id="IPR005814">
    <property type="entry name" value="Aminotrans_3"/>
</dbReference>
<keyword evidence="10" id="KW-0808">Transferase</keyword>
<evidence type="ECO:0000256" key="8">
    <source>
        <dbReference type="ARBA" id="ARBA00049111"/>
    </source>
</evidence>
<evidence type="ECO:0000313" key="10">
    <source>
        <dbReference type="EMBL" id="RJG15323.1"/>
    </source>
</evidence>
<comment type="similarity">
    <text evidence="3 9">Belongs to the class-III pyridoxal-phosphate-dependent aminotransferase family.</text>
</comment>
<dbReference type="AlphaFoldDB" id="A0A418XSB8"/>
<keyword evidence="6 10" id="KW-0032">Aminotransferase</keyword>
<evidence type="ECO:0000256" key="2">
    <source>
        <dbReference type="ARBA" id="ARBA00004946"/>
    </source>
</evidence>
<dbReference type="EC" id="2.6.1.76" evidence="4"/>
<dbReference type="InterPro" id="IPR015422">
    <property type="entry name" value="PyrdxlP-dep_Trfase_small"/>
</dbReference>
<dbReference type="PANTHER" id="PTHR43094:SF1">
    <property type="entry name" value="AMINOTRANSFERASE CLASS-III"/>
    <property type="match status" value="1"/>
</dbReference>
<accession>A0A418XSB8</accession>
<keyword evidence="11" id="KW-1185">Reference proteome</keyword>